<evidence type="ECO:0000256" key="10">
    <source>
        <dbReference type="ARBA" id="ARBA00033171"/>
    </source>
</evidence>
<evidence type="ECO:0000256" key="9">
    <source>
        <dbReference type="ARBA" id="ARBA00023004"/>
    </source>
</evidence>
<comment type="subunit">
    <text evidence="4">Homodimer.</text>
</comment>
<accession>A0A6M1LMP5</accession>
<dbReference type="PANTHER" id="PTHR31528">
    <property type="entry name" value="4-AMINO-5-HYDROXYMETHYL-2-METHYLPYRIMIDINE PHOSPHATE SYNTHASE THI11-RELATED"/>
    <property type="match status" value="1"/>
</dbReference>
<evidence type="ECO:0000313" key="15">
    <source>
        <dbReference type="Proteomes" id="UP000475385"/>
    </source>
</evidence>
<dbReference type="InterPro" id="IPR027939">
    <property type="entry name" value="NMT1/THI5"/>
</dbReference>
<evidence type="ECO:0000259" key="13">
    <source>
        <dbReference type="Pfam" id="PF09084"/>
    </source>
</evidence>
<dbReference type="PANTHER" id="PTHR31528:SF1">
    <property type="entry name" value="4-AMINO-5-HYDROXYMETHYL-2-METHYLPYRIMIDINE PHOSPHATE SYNTHASE THI11-RELATED"/>
    <property type="match status" value="1"/>
</dbReference>
<dbReference type="Proteomes" id="UP000475385">
    <property type="component" value="Unassembled WGS sequence"/>
</dbReference>
<evidence type="ECO:0000256" key="6">
    <source>
        <dbReference type="ARBA" id="ARBA00022723"/>
    </source>
</evidence>
<dbReference type="Pfam" id="PF09084">
    <property type="entry name" value="NMT1"/>
    <property type="match status" value="1"/>
</dbReference>
<comment type="pathway">
    <text evidence="2">Cofactor biosynthesis; thiamine diphosphate biosynthesis.</text>
</comment>
<evidence type="ECO:0000256" key="1">
    <source>
        <dbReference type="ARBA" id="ARBA00003469"/>
    </source>
</evidence>
<gene>
    <name evidence="14" type="ORF">G3576_16575</name>
</gene>
<protein>
    <recommendedName>
        <fullName evidence="10">Thiamine pyrimidine synthase</fullName>
    </recommendedName>
</protein>
<evidence type="ECO:0000256" key="12">
    <source>
        <dbReference type="SAM" id="SignalP"/>
    </source>
</evidence>
<keyword evidence="15" id="KW-1185">Reference proteome</keyword>
<dbReference type="AlphaFoldDB" id="A0A6M1LMP5"/>
<comment type="function">
    <text evidence="1">Responsible for the formation of the pyrimidine heterocycle in the thiamine biosynthesis pathway. Catalyzes the formation of hydroxymethylpyrimidine phosphate (HMP-P) from histidine and pyridoxal phosphate (PLP). The protein uses PLP and the active site histidine to form HMP-P, generating an inactive enzyme. The enzyme can only undergo a single turnover, which suggests it is a suicide enzyme.</text>
</comment>
<dbReference type="SUPFAM" id="SSF53850">
    <property type="entry name" value="Periplasmic binding protein-like II"/>
    <property type="match status" value="1"/>
</dbReference>
<keyword evidence="8" id="KW-0784">Thiamine biosynthesis</keyword>
<reference evidence="14 15" key="1">
    <citation type="submission" date="2020-03" db="EMBL/GenBank/DDBJ databases">
        <title>Roseomonas stagni sp. nov., isolated from pond water in Japan.</title>
        <authorList>
            <person name="Furuhata K."/>
            <person name="Miyamoto H."/>
            <person name="Goto K."/>
        </authorList>
    </citation>
    <scope>NUCLEOTIDE SEQUENCE [LARGE SCALE GENOMIC DNA]</scope>
    <source>
        <strain evidence="14 15">PeD5</strain>
    </source>
</reference>
<dbReference type="GO" id="GO:0009228">
    <property type="term" value="P:thiamine biosynthetic process"/>
    <property type="evidence" value="ECO:0007669"/>
    <property type="project" value="UniProtKB-KW"/>
</dbReference>
<keyword evidence="12" id="KW-0732">Signal</keyword>
<evidence type="ECO:0000256" key="8">
    <source>
        <dbReference type="ARBA" id="ARBA00022977"/>
    </source>
</evidence>
<evidence type="ECO:0000256" key="2">
    <source>
        <dbReference type="ARBA" id="ARBA00004948"/>
    </source>
</evidence>
<keyword evidence="9" id="KW-0408">Iron</keyword>
<dbReference type="RefSeq" id="WP_164695542.1">
    <property type="nucleotide sequence ID" value="NZ_JAAIKB010000006.1"/>
</dbReference>
<dbReference type="InterPro" id="IPR015168">
    <property type="entry name" value="SsuA/THI5"/>
</dbReference>
<feature type="signal peptide" evidence="12">
    <location>
        <begin position="1"/>
        <end position="23"/>
    </location>
</feature>
<proteinExistence type="inferred from homology"/>
<comment type="catalytic activity">
    <reaction evidence="11">
        <text>N(6)-(pyridoxal phosphate)-L-lysyl-[4-amino-5-hydroxymethyl-2-methylpyrimidine phosphate synthase] + L-histidyl-[4-amino-5-hydroxymethyl-2-methylpyrimidine phosphate synthase] + 2 Fe(3+) + 4 H2O = L-lysyl-[4-amino-5-hydroxymethyl-2-methylpyrimidine phosphate synthase] + (2S)-2-amino-5-hydroxy-4-oxopentanoyl-[4-amino-5-hydroxymethyl-2-methylpyrimidine phosphate synthase] + 4-amino-2-methyl-5-(phosphooxymethyl)pyrimidine + 3-oxopropanoate + 2 Fe(2+) + 2 H(+)</text>
        <dbReference type="Rhea" id="RHEA:65756"/>
        <dbReference type="Rhea" id="RHEA-COMP:16892"/>
        <dbReference type="Rhea" id="RHEA-COMP:16893"/>
        <dbReference type="Rhea" id="RHEA-COMP:16894"/>
        <dbReference type="Rhea" id="RHEA-COMP:16895"/>
        <dbReference type="ChEBI" id="CHEBI:15377"/>
        <dbReference type="ChEBI" id="CHEBI:15378"/>
        <dbReference type="ChEBI" id="CHEBI:29033"/>
        <dbReference type="ChEBI" id="CHEBI:29034"/>
        <dbReference type="ChEBI" id="CHEBI:29969"/>
        <dbReference type="ChEBI" id="CHEBI:29979"/>
        <dbReference type="ChEBI" id="CHEBI:33190"/>
        <dbReference type="ChEBI" id="CHEBI:58354"/>
        <dbReference type="ChEBI" id="CHEBI:143915"/>
        <dbReference type="ChEBI" id="CHEBI:157692"/>
    </reaction>
    <physiologicalReaction direction="left-to-right" evidence="11">
        <dbReference type="Rhea" id="RHEA:65757"/>
    </physiologicalReaction>
</comment>
<dbReference type="GO" id="GO:0016740">
    <property type="term" value="F:transferase activity"/>
    <property type="evidence" value="ECO:0007669"/>
    <property type="project" value="UniProtKB-KW"/>
</dbReference>
<comment type="similarity">
    <text evidence="3">Belongs to the NMT1/THI5 family.</text>
</comment>
<evidence type="ECO:0000256" key="3">
    <source>
        <dbReference type="ARBA" id="ARBA00009406"/>
    </source>
</evidence>
<feature type="domain" description="SsuA/THI5-like" evidence="13">
    <location>
        <begin position="38"/>
        <end position="255"/>
    </location>
</feature>
<feature type="chain" id="PRO_5026987609" description="Thiamine pyrimidine synthase" evidence="12">
    <location>
        <begin position="24"/>
        <end position="342"/>
    </location>
</feature>
<dbReference type="PROSITE" id="PS51318">
    <property type="entry name" value="TAT"/>
    <property type="match status" value="1"/>
</dbReference>
<sequence>MTRLTRRALLGIGAGLVAAPAIAQPRAIRLMLDWTPQGYHAAWFLAAERGHFAREGLNVAIQRGFGSGDVVTKVAAGVADIGFGDPGAVVKHNAENPGRAIVNAFQYFDRTLAGVITLAGRGIEKPSDLRGKRIAAPAGDSGRVLFPAFARANGIPADSVTWITVAPPIREPMLMRGEADAITAFVSGAFFNLRALGAREADIRMFGFNAHGVDIYGNALLLPAELAQREPAMVRGFVRATIAGLRDALNDPAAAIAAVQAREPLADVPLETERMRFIMREAVLTPTVAQHGVGHVDGARATAMVAAMAESFAVPNPPAASSFMLTDFLPPAAERMLPAMRA</sequence>
<evidence type="ECO:0000256" key="5">
    <source>
        <dbReference type="ARBA" id="ARBA00022679"/>
    </source>
</evidence>
<comment type="caution">
    <text evidence="14">The sequence shown here is derived from an EMBL/GenBank/DDBJ whole genome shotgun (WGS) entry which is preliminary data.</text>
</comment>
<dbReference type="EMBL" id="JAAIKB010000006">
    <property type="protein sequence ID" value="NGM21640.1"/>
    <property type="molecule type" value="Genomic_DNA"/>
</dbReference>
<dbReference type="InterPro" id="IPR006311">
    <property type="entry name" value="TAT_signal"/>
</dbReference>
<keyword evidence="6" id="KW-0479">Metal-binding</keyword>
<keyword evidence="7" id="KW-0663">Pyridoxal phosphate</keyword>
<organism evidence="14 15">
    <name type="scientific">Falsiroseomonas algicola</name>
    <dbReference type="NCBI Taxonomy" id="2716930"/>
    <lineage>
        <taxon>Bacteria</taxon>
        <taxon>Pseudomonadati</taxon>
        <taxon>Pseudomonadota</taxon>
        <taxon>Alphaproteobacteria</taxon>
        <taxon>Acetobacterales</taxon>
        <taxon>Roseomonadaceae</taxon>
        <taxon>Falsiroseomonas</taxon>
    </lineage>
</organism>
<name>A0A6M1LMP5_9PROT</name>
<evidence type="ECO:0000256" key="11">
    <source>
        <dbReference type="ARBA" id="ARBA00048179"/>
    </source>
</evidence>
<evidence type="ECO:0000313" key="14">
    <source>
        <dbReference type="EMBL" id="NGM21640.1"/>
    </source>
</evidence>
<keyword evidence="5" id="KW-0808">Transferase</keyword>
<evidence type="ECO:0000256" key="7">
    <source>
        <dbReference type="ARBA" id="ARBA00022898"/>
    </source>
</evidence>
<dbReference type="Gene3D" id="3.40.190.10">
    <property type="entry name" value="Periplasmic binding protein-like II"/>
    <property type="match status" value="2"/>
</dbReference>
<dbReference type="GO" id="GO:0046872">
    <property type="term" value="F:metal ion binding"/>
    <property type="evidence" value="ECO:0007669"/>
    <property type="project" value="UniProtKB-KW"/>
</dbReference>
<evidence type="ECO:0000256" key="4">
    <source>
        <dbReference type="ARBA" id="ARBA00011738"/>
    </source>
</evidence>